<accession>A0A4R2IC38</accession>
<proteinExistence type="predicted"/>
<reference evidence="1 2" key="1">
    <citation type="journal article" date="2015" name="Stand. Genomic Sci.">
        <title>Genomic Encyclopedia of Bacterial and Archaeal Type Strains, Phase III: the genomes of soil and plant-associated and newly described type strains.</title>
        <authorList>
            <person name="Whitman W.B."/>
            <person name="Woyke T."/>
            <person name="Klenk H.P."/>
            <person name="Zhou Y."/>
            <person name="Lilburn T.G."/>
            <person name="Beck B.J."/>
            <person name="De Vos P."/>
            <person name="Vandamme P."/>
            <person name="Eisen J.A."/>
            <person name="Garrity G."/>
            <person name="Hugenholtz P."/>
            <person name="Kyrpides N.C."/>
        </authorList>
    </citation>
    <scope>NUCLEOTIDE SEQUENCE [LARGE SCALE GENOMIC DNA]</scope>
    <source>
        <strain evidence="1 2">A3</strain>
    </source>
</reference>
<keyword evidence="2" id="KW-1185">Reference proteome</keyword>
<dbReference type="EMBL" id="SLWQ01000002">
    <property type="protein sequence ID" value="TCO42104.1"/>
    <property type="molecule type" value="Genomic_DNA"/>
</dbReference>
<name>A0A4R2IC38_9GAMM</name>
<dbReference type="AlphaFoldDB" id="A0A4R2IC38"/>
<protein>
    <submittedName>
        <fullName evidence="1">Uncharacterized protein</fullName>
    </submittedName>
</protein>
<evidence type="ECO:0000313" key="1">
    <source>
        <dbReference type="EMBL" id="TCO42104.1"/>
    </source>
</evidence>
<dbReference type="Proteomes" id="UP000294862">
    <property type="component" value="Unassembled WGS sequence"/>
</dbReference>
<comment type="caution">
    <text evidence="1">The sequence shown here is derived from an EMBL/GenBank/DDBJ whole genome shotgun (WGS) entry which is preliminary data.</text>
</comment>
<organism evidence="1 2">
    <name type="scientific">Dokdonella fugitiva</name>
    <dbReference type="NCBI Taxonomy" id="328517"/>
    <lineage>
        <taxon>Bacteria</taxon>
        <taxon>Pseudomonadati</taxon>
        <taxon>Pseudomonadota</taxon>
        <taxon>Gammaproteobacteria</taxon>
        <taxon>Lysobacterales</taxon>
        <taxon>Rhodanobacteraceae</taxon>
        <taxon>Dokdonella</taxon>
    </lineage>
</organism>
<sequence length="37" mass="4109">MRAIPDSSSAARRVAHRVDSYNGVAAQRWTPSHQDTL</sequence>
<evidence type="ECO:0000313" key="2">
    <source>
        <dbReference type="Proteomes" id="UP000294862"/>
    </source>
</evidence>
<gene>
    <name evidence="1" type="ORF">EV148_102463</name>
</gene>